<accession>A0AAP0I9X7</accession>
<proteinExistence type="predicted"/>
<protein>
    <submittedName>
        <fullName evidence="1">Uncharacterized protein</fullName>
    </submittedName>
</protein>
<sequence>MEADSVEMTQNYMKASTDSFSFGRDWSSLAEIAVRVTPLLCHDLFAVREVSGGHTATYWTGNKSGMGAEIEFANIFKVEMTSSQPKERAVPEFSRIQNLTQS</sequence>
<evidence type="ECO:0000313" key="1">
    <source>
        <dbReference type="EMBL" id="KAK9111347.1"/>
    </source>
</evidence>
<gene>
    <name evidence="1" type="ORF">Scep_018866</name>
</gene>
<dbReference type="Proteomes" id="UP001419268">
    <property type="component" value="Unassembled WGS sequence"/>
</dbReference>
<reference evidence="1 2" key="1">
    <citation type="submission" date="2024-01" db="EMBL/GenBank/DDBJ databases">
        <title>Genome assemblies of Stephania.</title>
        <authorList>
            <person name="Yang L."/>
        </authorList>
    </citation>
    <scope>NUCLEOTIDE SEQUENCE [LARGE SCALE GENOMIC DNA]</scope>
    <source>
        <strain evidence="1">JXDWG</strain>
        <tissue evidence="1">Leaf</tissue>
    </source>
</reference>
<dbReference type="AlphaFoldDB" id="A0AAP0I9X7"/>
<keyword evidence="2" id="KW-1185">Reference proteome</keyword>
<organism evidence="1 2">
    <name type="scientific">Stephania cephalantha</name>
    <dbReference type="NCBI Taxonomy" id="152367"/>
    <lineage>
        <taxon>Eukaryota</taxon>
        <taxon>Viridiplantae</taxon>
        <taxon>Streptophyta</taxon>
        <taxon>Embryophyta</taxon>
        <taxon>Tracheophyta</taxon>
        <taxon>Spermatophyta</taxon>
        <taxon>Magnoliopsida</taxon>
        <taxon>Ranunculales</taxon>
        <taxon>Menispermaceae</taxon>
        <taxon>Menispermoideae</taxon>
        <taxon>Cissampelideae</taxon>
        <taxon>Stephania</taxon>
    </lineage>
</organism>
<comment type="caution">
    <text evidence="1">The sequence shown here is derived from an EMBL/GenBank/DDBJ whole genome shotgun (WGS) entry which is preliminary data.</text>
</comment>
<dbReference type="EMBL" id="JBBNAG010000008">
    <property type="protein sequence ID" value="KAK9111347.1"/>
    <property type="molecule type" value="Genomic_DNA"/>
</dbReference>
<evidence type="ECO:0000313" key="2">
    <source>
        <dbReference type="Proteomes" id="UP001419268"/>
    </source>
</evidence>
<name>A0AAP0I9X7_9MAGN</name>